<feature type="region of interest" description="Disordered" evidence="1">
    <location>
        <begin position="266"/>
        <end position="296"/>
    </location>
</feature>
<proteinExistence type="predicted"/>
<dbReference type="PROSITE" id="PS50181">
    <property type="entry name" value="FBOX"/>
    <property type="match status" value="1"/>
</dbReference>
<gene>
    <name evidence="3" type="ORF">EJB05_09670</name>
</gene>
<dbReference type="InterPro" id="IPR036047">
    <property type="entry name" value="F-box-like_dom_sf"/>
</dbReference>
<dbReference type="InterPro" id="IPR032675">
    <property type="entry name" value="LRR_dom_sf"/>
</dbReference>
<feature type="compositionally biased region" description="Acidic residues" evidence="1">
    <location>
        <begin position="276"/>
        <end position="296"/>
    </location>
</feature>
<dbReference type="FunFam" id="1.20.1280.50:FF:000037">
    <property type="entry name" value="F-box protein SKIP19"/>
    <property type="match status" value="1"/>
</dbReference>
<feature type="compositionally biased region" description="Basic and acidic residues" evidence="1">
    <location>
        <begin position="266"/>
        <end position="275"/>
    </location>
</feature>
<dbReference type="Proteomes" id="UP000324897">
    <property type="component" value="Unassembled WGS sequence"/>
</dbReference>
<sequence length="296" mass="33272">MSSSCSSRTKKRPSSPAPEARDWATLPHDALLEVFLRLDAHDIMWSAEVVCKAWRRVAVEEPTLWRRVDMTRVPLEGMATAVRDAVDRGGGLMEAFSGPWDDYSLLFIGARAQSLKSLHLSYGDNSTDEIFMLIIKKLPLLEDLDISPPFYDLSAADKLFETICKACPLLKNLKIRFTPPPDFDFDEAILMECVDGDIYRTPMMCELRSLELFNYVFGKEQLTAILDNCPLLESLHITGHQVDAMDAQLQAKCARVKKLTIPFYSTEKDSGHSDSTEDDSEDESGNDSADDDSFIM</sequence>
<evidence type="ECO:0000313" key="4">
    <source>
        <dbReference type="Proteomes" id="UP000324897"/>
    </source>
</evidence>
<dbReference type="Gene3D" id="1.20.1280.50">
    <property type="match status" value="1"/>
</dbReference>
<evidence type="ECO:0000313" key="3">
    <source>
        <dbReference type="EMBL" id="TVU43223.1"/>
    </source>
</evidence>
<comment type="caution">
    <text evidence="3">The sequence shown here is derived from an EMBL/GenBank/DDBJ whole genome shotgun (WGS) entry which is preliminary data.</text>
</comment>
<name>A0A5J9W5K5_9POAL</name>
<keyword evidence="4" id="KW-1185">Reference proteome</keyword>
<protein>
    <recommendedName>
        <fullName evidence="2">F-box domain-containing protein</fullName>
    </recommendedName>
</protein>
<dbReference type="OrthoDB" id="676590at2759"/>
<dbReference type="AlphaFoldDB" id="A0A5J9W5K5"/>
<dbReference type="SUPFAM" id="SSF52047">
    <property type="entry name" value="RNI-like"/>
    <property type="match status" value="1"/>
</dbReference>
<organism evidence="3 4">
    <name type="scientific">Eragrostis curvula</name>
    <name type="common">weeping love grass</name>
    <dbReference type="NCBI Taxonomy" id="38414"/>
    <lineage>
        <taxon>Eukaryota</taxon>
        <taxon>Viridiplantae</taxon>
        <taxon>Streptophyta</taxon>
        <taxon>Embryophyta</taxon>
        <taxon>Tracheophyta</taxon>
        <taxon>Spermatophyta</taxon>
        <taxon>Magnoliopsida</taxon>
        <taxon>Liliopsida</taxon>
        <taxon>Poales</taxon>
        <taxon>Poaceae</taxon>
        <taxon>PACMAD clade</taxon>
        <taxon>Chloridoideae</taxon>
        <taxon>Eragrostideae</taxon>
        <taxon>Eragrostidinae</taxon>
        <taxon>Eragrostis</taxon>
    </lineage>
</organism>
<feature type="region of interest" description="Disordered" evidence="1">
    <location>
        <begin position="1"/>
        <end position="21"/>
    </location>
</feature>
<accession>A0A5J9W5K5</accession>
<dbReference type="PANTHER" id="PTHR38926:SF74">
    <property type="entry name" value="OS08G0193600 PROTEIN"/>
    <property type="match status" value="1"/>
</dbReference>
<dbReference type="SUPFAM" id="SSF81383">
    <property type="entry name" value="F-box domain"/>
    <property type="match status" value="1"/>
</dbReference>
<dbReference type="InterPro" id="IPR001810">
    <property type="entry name" value="F-box_dom"/>
</dbReference>
<reference evidence="3 4" key="1">
    <citation type="journal article" date="2019" name="Sci. Rep.">
        <title>A high-quality genome of Eragrostis curvula grass provides insights into Poaceae evolution and supports new strategies to enhance forage quality.</title>
        <authorList>
            <person name="Carballo J."/>
            <person name="Santos B.A.C.M."/>
            <person name="Zappacosta D."/>
            <person name="Garbus I."/>
            <person name="Selva J.P."/>
            <person name="Gallo C.A."/>
            <person name="Diaz A."/>
            <person name="Albertini E."/>
            <person name="Caccamo M."/>
            <person name="Echenique V."/>
        </authorList>
    </citation>
    <scope>NUCLEOTIDE SEQUENCE [LARGE SCALE GENOMIC DNA]</scope>
    <source>
        <strain evidence="4">cv. Victoria</strain>
        <tissue evidence="3">Leaf</tissue>
    </source>
</reference>
<dbReference type="Gene3D" id="3.80.10.10">
    <property type="entry name" value="Ribonuclease Inhibitor"/>
    <property type="match status" value="1"/>
</dbReference>
<evidence type="ECO:0000259" key="2">
    <source>
        <dbReference type="PROSITE" id="PS50181"/>
    </source>
</evidence>
<evidence type="ECO:0000256" key="1">
    <source>
        <dbReference type="SAM" id="MobiDB-lite"/>
    </source>
</evidence>
<dbReference type="Pfam" id="PF12937">
    <property type="entry name" value="F-box-like"/>
    <property type="match status" value="1"/>
</dbReference>
<feature type="domain" description="F-box" evidence="2">
    <location>
        <begin position="20"/>
        <end position="68"/>
    </location>
</feature>
<dbReference type="EMBL" id="RWGY01000005">
    <property type="protein sequence ID" value="TVU43223.1"/>
    <property type="molecule type" value="Genomic_DNA"/>
</dbReference>
<dbReference type="Gramene" id="TVU43223">
    <property type="protein sequence ID" value="TVU43223"/>
    <property type="gene ID" value="EJB05_09670"/>
</dbReference>
<dbReference type="PANTHER" id="PTHR38926">
    <property type="entry name" value="F-BOX DOMAIN CONTAINING PROTEIN, EXPRESSED"/>
    <property type="match status" value="1"/>
</dbReference>